<keyword evidence="2" id="KW-0472">Membrane</keyword>
<dbReference type="RefSeq" id="WP_230299759.1">
    <property type="nucleotide sequence ID" value="NZ_JACHNE010000001.1"/>
</dbReference>
<name>A0A7W9LTN5_9ACTN</name>
<evidence type="ECO:0008006" key="5">
    <source>
        <dbReference type="Google" id="ProtNLM"/>
    </source>
</evidence>
<dbReference type="AlphaFoldDB" id="A0A7W9LTN5"/>
<accession>A0A7W9LTN5</accession>
<feature type="region of interest" description="Disordered" evidence="1">
    <location>
        <begin position="1"/>
        <end position="28"/>
    </location>
</feature>
<evidence type="ECO:0000256" key="1">
    <source>
        <dbReference type="SAM" id="MobiDB-lite"/>
    </source>
</evidence>
<evidence type="ECO:0000313" key="3">
    <source>
        <dbReference type="EMBL" id="MBB5795776.1"/>
    </source>
</evidence>
<evidence type="ECO:0000313" key="4">
    <source>
        <dbReference type="Proteomes" id="UP000590647"/>
    </source>
</evidence>
<evidence type="ECO:0000256" key="2">
    <source>
        <dbReference type="SAM" id="Phobius"/>
    </source>
</evidence>
<dbReference type="Proteomes" id="UP000590647">
    <property type="component" value="Unassembled WGS sequence"/>
</dbReference>
<dbReference type="EMBL" id="JACHNE010000001">
    <property type="protein sequence ID" value="MBB5795776.1"/>
    <property type="molecule type" value="Genomic_DNA"/>
</dbReference>
<protein>
    <recommendedName>
        <fullName evidence="5">Secreted protein</fullName>
    </recommendedName>
</protein>
<keyword evidence="4" id="KW-1185">Reference proteome</keyword>
<proteinExistence type="predicted"/>
<gene>
    <name evidence="3" type="ORF">HDA41_003740</name>
</gene>
<reference evidence="3 4" key="1">
    <citation type="submission" date="2020-08" db="EMBL/GenBank/DDBJ databases">
        <title>Sequencing the genomes of 1000 actinobacteria strains.</title>
        <authorList>
            <person name="Klenk H.-P."/>
        </authorList>
    </citation>
    <scope>NUCLEOTIDE SEQUENCE [LARGE SCALE GENOMIC DNA]</scope>
    <source>
        <strain evidence="3 4">DSM 40084</strain>
    </source>
</reference>
<organism evidence="3 4">
    <name type="scientific">Streptomyces caelestis</name>
    <dbReference type="NCBI Taxonomy" id="36816"/>
    <lineage>
        <taxon>Bacteria</taxon>
        <taxon>Bacillati</taxon>
        <taxon>Actinomycetota</taxon>
        <taxon>Actinomycetes</taxon>
        <taxon>Kitasatosporales</taxon>
        <taxon>Streptomycetaceae</taxon>
        <taxon>Streptomyces</taxon>
    </lineage>
</organism>
<feature type="transmembrane region" description="Helical" evidence="2">
    <location>
        <begin position="31"/>
        <end position="53"/>
    </location>
</feature>
<comment type="caution">
    <text evidence="3">The sequence shown here is derived from an EMBL/GenBank/DDBJ whole genome shotgun (WGS) entry which is preliminary data.</text>
</comment>
<feature type="compositionally biased region" description="Basic and acidic residues" evidence="1">
    <location>
        <begin position="1"/>
        <end position="10"/>
    </location>
</feature>
<keyword evidence="2" id="KW-1133">Transmembrane helix</keyword>
<sequence length="277" mass="29288">MSDNHVEPVEPRAVSEPAPEPQKKPVRRGRVAAVTASVLLAVAVAGSAGYTVVAVNGADRDAGAPVWTFPRNKTKAEAVEKAAPSGLAGMLVPYGAPGTNGWGRGPDLGEYGSDAVLSGEQATALRKESLSGLPRTQRKRLEKAVDQLRITGIAMRSYLSTTKLSDAYTDDAYTVRVELAQMDNRAAVRDASRFRSAVVDALGAFRKGPEIKGHKNAHCFLPPKDADGDLESMYCSAHVGNVLVTAVVDGTEPLDTKGAAMLLREQLDRIAEPGEAV</sequence>
<keyword evidence="2" id="KW-0812">Transmembrane</keyword>